<accession>A0AAV5HJJ9</accession>
<evidence type="ECO:0000313" key="1">
    <source>
        <dbReference type="EMBL" id="GKU86970.1"/>
    </source>
</evidence>
<comment type="caution">
    <text evidence="1">The sequence shown here is derived from an EMBL/GenBank/DDBJ whole genome shotgun (WGS) entry which is preliminary data.</text>
</comment>
<keyword evidence="2" id="KW-1185">Reference proteome</keyword>
<evidence type="ECO:0000313" key="2">
    <source>
        <dbReference type="Proteomes" id="UP001054252"/>
    </source>
</evidence>
<dbReference type="PANTHER" id="PTHR33265:SF5">
    <property type="entry name" value="COTTON FIBER PROTEIN"/>
    <property type="match status" value="1"/>
</dbReference>
<name>A0AAV5HJJ9_9ROSI</name>
<dbReference type="AlphaFoldDB" id="A0AAV5HJJ9"/>
<sequence length="178" mass="20943">MPKKNCVNRAWNLLRVALMLWTRKGGVFKRRLAMELRLGAKYLKSLGHRAYRDQIHYGERELTFDKTPIFHVKMHRPASMRFLFPCIGAEQVDFDYDFGDDGVYGYDSGRKSFLKGEAEEEEYGYDCCEQKAPGEEEEEEEEIDSKAEAFIAKFYEQIKLQRQFSYLQYTEMLNRGAS</sequence>
<dbReference type="PANTHER" id="PTHR33265">
    <property type="entry name" value="AVR9/CF-9 RAPIDLY ELICITED PROTEIN-RELATED"/>
    <property type="match status" value="1"/>
</dbReference>
<gene>
    <name evidence="1" type="ORF">SLEP1_g1433</name>
</gene>
<dbReference type="Pfam" id="PF05553">
    <property type="entry name" value="DUF761"/>
    <property type="match status" value="1"/>
</dbReference>
<protein>
    <submittedName>
        <fullName evidence="1">Uncharacterized protein</fullName>
    </submittedName>
</protein>
<proteinExistence type="predicted"/>
<organism evidence="1 2">
    <name type="scientific">Rubroshorea leprosula</name>
    <dbReference type="NCBI Taxonomy" id="152421"/>
    <lineage>
        <taxon>Eukaryota</taxon>
        <taxon>Viridiplantae</taxon>
        <taxon>Streptophyta</taxon>
        <taxon>Embryophyta</taxon>
        <taxon>Tracheophyta</taxon>
        <taxon>Spermatophyta</taxon>
        <taxon>Magnoliopsida</taxon>
        <taxon>eudicotyledons</taxon>
        <taxon>Gunneridae</taxon>
        <taxon>Pentapetalae</taxon>
        <taxon>rosids</taxon>
        <taxon>malvids</taxon>
        <taxon>Malvales</taxon>
        <taxon>Dipterocarpaceae</taxon>
        <taxon>Rubroshorea</taxon>
    </lineage>
</organism>
<dbReference type="EMBL" id="BPVZ01000001">
    <property type="protein sequence ID" value="GKU86970.1"/>
    <property type="molecule type" value="Genomic_DNA"/>
</dbReference>
<dbReference type="InterPro" id="IPR008480">
    <property type="entry name" value="DUF761_pln"/>
</dbReference>
<dbReference type="Proteomes" id="UP001054252">
    <property type="component" value="Unassembled WGS sequence"/>
</dbReference>
<reference evidence="1 2" key="1">
    <citation type="journal article" date="2021" name="Commun. Biol.">
        <title>The genome of Shorea leprosula (Dipterocarpaceae) highlights the ecological relevance of drought in aseasonal tropical rainforests.</title>
        <authorList>
            <person name="Ng K.K.S."/>
            <person name="Kobayashi M.J."/>
            <person name="Fawcett J.A."/>
            <person name="Hatakeyama M."/>
            <person name="Paape T."/>
            <person name="Ng C.H."/>
            <person name="Ang C.C."/>
            <person name="Tnah L.H."/>
            <person name="Lee C.T."/>
            <person name="Nishiyama T."/>
            <person name="Sese J."/>
            <person name="O'Brien M.J."/>
            <person name="Copetti D."/>
            <person name="Mohd Noor M.I."/>
            <person name="Ong R.C."/>
            <person name="Putra M."/>
            <person name="Sireger I.Z."/>
            <person name="Indrioko S."/>
            <person name="Kosugi Y."/>
            <person name="Izuno A."/>
            <person name="Isagi Y."/>
            <person name="Lee S.L."/>
            <person name="Shimizu K.K."/>
        </authorList>
    </citation>
    <scope>NUCLEOTIDE SEQUENCE [LARGE SCALE GENOMIC DNA]</scope>
    <source>
        <strain evidence="1">214</strain>
    </source>
</reference>